<dbReference type="SUPFAM" id="SSF54427">
    <property type="entry name" value="NTF2-like"/>
    <property type="match status" value="1"/>
</dbReference>
<protein>
    <submittedName>
        <fullName evidence="2">SnoaL-like protein</fullName>
    </submittedName>
</protein>
<keyword evidence="3" id="KW-1185">Reference proteome</keyword>
<evidence type="ECO:0000259" key="1">
    <source>
        <dbReference type="Pfam" id="PF12680"/>
    </source>
</evidence>
<gene>
    <name evidence="2" type="ORF">DEU29_101378</name>
</gene>
<dbReference type="OrthoDB" id="1115105at2"/>
<accession>A0A4R6PRT1</accession>
<organism evidence="2 3">
    <name type="scientific">Idiomarina aquatica</name>
    <dbReference type="NCBI Taxonomy" id="1327752"/>
    <lineage>
        <taxon>Bacteria</taxon>
        <taxon>Pseudomonadati</taxon>
        <taxon>Pseudomonadota</taxon>
        <taxon>Gammaproteobacteria</taxon>
        <taxon>Alteromonadales</taxon>
        <taxon>Idiomarinaceae</taxon>
        <taxon>Idiomarina</taxon>
    </lineage>
</organism>
<dbReference type="InterPro" id="IPR032710">
    <property type="entry name" value="NTF2-like_dom_sf"/>
</dbReference>
<evidence type="ECO:0000313" key="2">
    <source>
        <dbReference type="EMBL" id="TDP40827.1"/>
    </source>
</evidence>
<evidence type="ECO:0000313" key="3">
    <source>
        <dbReference type="Proteomes" id="UP000295531"/>
    </source>
</evidence>
<dbReference type="RefSeq" id="WP_133538526.1">
    <property type="nucleotide sequence ID" value="NZ_SNXI01000001.1"/>
</dbReference>
<dbReference type="Pfam" id="PF12680">
    <property type="entry name" value="SnoaL_2"/>
    <property type="match status" value="1"/>
</dbReference>
<reference evidence="2 3" key="1">
    <citation type="submission" date="2019-03" db="EMBL/GenBank/DDBJ databases">
        <title>Freshwater and sediment microbial communities from various areas in North America, analyzing microbe dynamics in response to fracking.</title>
        <authorList>
            <person name="Lamendella R."/>
        </authorList>
    </citation>
    <scope>NUCLEOTIDE SEQUENCE [LARGE SCALE GENOMIC DNA]</scope>
    <source>
        <strain evidence="2 3">18_TX</strain>
    </source>
</reference>
<name>A0A4R6PRT1_9GAMM</name>
<feature type="domain" description="SnoaL-like" evidence="1">
    <location>
        <begin position="12"/>
        <end position="112"/>
    </location>
</feature>
<dbReference type="AlphaFoldDB" id="A0A4R6PRT1"/>
<dbReference type="Proteomes" id="UP000295531">
    <property type="component" value="Unassembled WGS sequence"/>
</dbReference>
<proteinExistence type="predicted"/>
<dbReference type="Gene3D" id="3.10.450.50">
    <property type="match status" value="1"/>
</dbReference>
<comment type="caution">
    <text evidence="2">The sequence shown here is derived from an EMBL/GenBank/DDBJ whole genome shotgun (WGS) entry which is preliminary data.</text>
</comment>
<dbReference type="EMBL" id="SNXI01000001">
    <property type="protein sequence ID" value="TDP40827.1"/>
    <property type="molecule type" value="Genomic_DNA"/>
</dbReference>
<dbReference type="InterPro" id="IPR037401">
    <property type="entry name" value="SnoaL-like"/>
</dbReference>
<sequence>MDNQELVDKLKSFYDEFKTDNLDQLDDMYHDNASLTDPIHQVVGLDDLKKYFEHTMENVEYCHFAFDDECVGEDKAFLLWQMRFAHPKLGNGMEIVLPGVSYLTFEDGKIREQQDHYDLGAMLYEHVPLVGYVIDKIKNRLVADS</sequence>